<accession>A0A9N9WYY6</accession>
<sequence>MNTIVSVWVYCSGETKSKHPKTSNSLALVLIKEQYESLNVSEYFYLLENSLFMMKILTTRLLLTRDDVFGRNVSRNDDGNHVKVILLIIVDTWFSKRRGLAVNETRMMTTVNDAKRRPLITLRSDKKFMLTWFRPKSDNSLNFSVCIAALRPVSKWCSLTLPRVRAMRTEKFNKV</sequence>
<keyword evidence="2" id="KW-1185">Reference proteome</keyword>
<name>A0A9N9WYY6_9DIPT</name>
<proteinExistence type="predicted"/>
<dbReference type="AlphaFoldDB" id="A0A9N9WYY6"/>
<gene>
    <name evidence="1" type="ORF">CHIRRI_LOCUS14024</name>
</gene>
<dbReference type="EMBL" id="OU895880">
    <property type="protein sequence ID" value="CAG9811215.1"/>
    <property type="molecule type" value="Genomic_DNA"/>
</dbReference>
<protein>
    <submittedName>
        <fullName evidence="1">Uncharacterized protein</fullName>
    </submittedName>
</protein>
<reference evidence="1" key="1">
    <citation type="submission" date="2022-01" db="EMBL/GenBank/DDBJ databases">
        <authorList>
            <person name="King R."/>
        </authorList>
    </citation>
    <scope>NUCLEOTIDE SEQUENCE</scope>
</reference>
<organism evidence="1 2">
    <name type="scientific">Chironomus riparius</name>
    <dbReference type="NCBI Taxonomy" id="315576"/>
    <lineage>
        <taxon>Eukaryota</taxon>
        <taxon>Metazoa</taxon>
        <taxon>Ecdysozoa</taxon>
        <taxon>Arthropoda</taxon>
        <taxon>Hexapoda</taxon>
        <taxon>Insecta</taxon>
        <taxon>Pterygota</taxon>
        <taxon>Neoptera</taxon>
        <taxon>Endopterygota</taxon>
        <taxon>Diptera</taxon>
        <taxon>Nematocera</taxon>
        <taxon>Chironomoidea</taxon>
        <taxon>Chironomidae</taxon>
        <taxon>Chironominae</taxon>
        <taxon>Chironomus</taxon>
    </lineage>
</organism>
<reference evidence="1" key="2">
    <citation type="submission" date="2022-10" db="EMBL/GenBank/DDBJ databases">
        <authorList>
            <consortium name="ENA_rothamsted_submissions"/>
            <consortium name="culmorum"/>
            <person name="King R."/>
        </authorList>
    </citation>
    <scope>NUCLEOTIDE SEQUENCE</scope>
</reference>
<dbReference type="Proteomes" id="UP001153620">
    <property type="component" value="Chromosome 4"/>
</dbReference>
<evidence type="ECO:0000313" key="1">
    <source>
        <dbReference type="EMBL" id="CAG9811215.1"/>
    </source>
</evidence>
<evidence type="ECO:0000313" key="2">
    <source>
        <dbReference type="Proteomes" id="UP001153620"/>
    </source>
</evidence>